<reference evidence="2 3" key="1">
    <citation type="submission" date="2020-07" db="EMBL/GenBank/DDBJ databases">
        <title>Draft whole-genome sequence of Heliobacterium chlorum DSM 3682, type strain.</title>
        <authorList>
            <person name="Kyndt J.A."/>
            <person name="Meyer T.E."/>
            <person name="Imhoff J.F."/>
        </authorList>
    </citation>
    <scope>NUCLEOTIDE SEQUENCE [LARGE SCALE GENOMIC DNA]</scope>
    <source>
        <strain evidence="2 3">DSM 3682</strain>
    </source>
</reference>
<dbReference type="Pfam" id="PF00899">
    <property type="entry name" value="ThiF"/>
    <property type="match status" value="1"/>
</dbReference>
<dbReference type="InterPro" id="IPR035985">
    <property type="entry name" value="Ubiquitin-activating_enz"/>
</dbReference>
<proteinExistence type="predicted"/>
<keyword evidence="2" id="KW-0808">Transferase</keyword>
<evidence type="ECO:0000313" key="2">
    <source>
        <dbReference type="EMBL" id="MBC9783242.1"/>
    </source>
</evidence>
<evidence type="ECO:0000313" key="3">
    <source>
        <dbReference type="Proteomes" id="UP000617402"/>
    </source>
</evidence>
<dbReference type="GO" id="GO:0016779">
    <property type="term" value="F:nucleotidyltransferase activity"/>
    <property type="evidence" value="ECO:0007669"/>
    <property type="project" value="UniProtKB-KW"/>
</dbReference>
<organism evidence="2 3">
    <name type="scientific">Heliobacterium chlorum</name>
    <dbReference type="NCBI Taxonomy" id="2698"/>
    <lineage>
        <taxon>Bacteria</taxon>
        <taxon>Bacillati</taxon>
        <taxon>Bacillota</taxon>
        <taxon>Clostridia</taxon>
        <taxon>Eubacteriales</taxon>
        <taxon>Heliobacteriaceae</taxon>
        <taxon>Heliobacterium</taxon>
    </lineage>
</organism>
<name>A0ABR7SXH7_HELCL</name>
<dbReference type="SUPFAM" id="SSF69572">
    <property type="entry name" value="Activating enzymes of the ubiquitin-like proteins"/>
    <property type="match status" value="1"/>
</dbReference>
<dbReference type="PANTHER" id="PTHR10953:SF102">
    <property type="entry name" value="ADENYLYLTRANSFERASE AND SULFURTRANSFERASE MOCS3"/>
    <property type="match status" value="1"/>
</dbReference>
<sequence>MERYLKQIRFSGVGEEGQRRLLSSKVLIAGMGALGTHLANALARAGVGHLLLADRDYVEKSNLQRQVLYDEDDVERTMPKAIAAKKKLQSINSEINIEAVVADLGWSNLEPLLEGVDLVVDGSDNFDLRFLLNDACVRSAIPWIYGGVTGAHGMAMVVLPEQGPCLRCLMPNPPAPGTIPTCDTAGILGPAIQMVTAFQSVEAIKVLTGRVQDLSRGLFSVDLWTNRYDLIDLSEARRTDCPACSLREFPFLEGKEEMQVIALCGSNSVQITPARGAKLRLDDIAERLKVLGKVQQNPYLLKVSIEQMEIILFGDGRAMIKGTQDPLAAKAFYTRYVGT</sequence>
<dbReference type="EMBL" id="JACVHF010000001">
    <property type="protein sequence ID" value="MBC9783242.1"/>
    <property type="molecule type" value="Genomic_DNA"/>
</dbReference>
<dbReference type="CDD" id="cd00757">
    <property type="entry name" value="ThiF_MoeB_HesA_family"/>
    <property type="match status" value="1"/>
</dbReference>
<keyword evidence="2" id="KW-0548">Nucleotidyltransferase</keyword>
<dbReference type="InterPro" id="IPR045886">
    <property type="entry name" value="ThiF/MoeB/HesA"/>
</dbReference>
<dbReference type="Gene3D" id="3.40.50.720">
    <property type="entry name" value="NAD(P)-binding Rossmann-like Domain"/>
    <property type="match status" value="1"/>
</dbReference>
<dbReference type="PANTHER" id="PTHR10953">
    <property type="entry name" value="UBIQUITIN-ACTIVATING ENZYME E1"/>
    <property type="match status" value="1"/>
</dbReference>
<gene>
    <name evidence="2" type="ORF">H1S01_01805</name>
</gene>
<evidence type="ECO:0000259" key="1">
    <source>
        <dbReference type="Pfam" id="PF00899"/>
    </source>
</evidence>
<feature type="domain" description="THIF-type NAD/FAD binding fold" evidence="1">
    <location>
        <begin position="4"/>
        <end position="242"/>
    </location>
</feature>
<comment type="caution">
    <text evidence="2">The sequence shown here is derived from an EMBL/GenBank/DDBJ whole genome shotgun (WGS) entry which is preliminary data.</text>
</comment>
<protein>
    <submittedName>
        <fullName evidence="2">ThiF family adenylyltransferase</fullName>
    </submittedName>
</protein>
<keyword evidence="3" id="KW-1185">Reference proteome</keyword>
<dbReference type="Proteomes" id="UP000617402">
    <property type="component" value="Unassembled WGS sequence"/>
</dbReference>
<dbReference type="InterPro" id="IPR000594">
    <property type="entry name" value="ThiF_NAD_FAD-bd"/>
</dbReference>
<accession>A0ABR7SXH7</accession>
<dbReference type="RefSeq" id="WP_188038402.1">
    <property type="nucleotide sequence ID" value="NZ_JACVHF010000001.1"/>
</dbReference>